<dbReference type="eggNOG" id="COG2890">
    <property type="taxonomic scope" value="Bacteria"/>
</dbReference>
<protein>
    <submittedName>
        <fullName evidence="8">O-methyltransferase</fullName>
    </submittedName>
</protein>
<reference evidence="8 9" key="2">
    <citation type="journal article" date="2003" name="Nat. Biotechnol.">
        <title>Complete genome sequence and comparative analysis of the industrial microorganism Streptomyces avermitilis.</title>
        <authorList>
            <person name="Ikeda H."/>
            <person name="Ishikawa J."/>
            <person name="Hanamoto A."/>
            <person name="Shinose M."/>
            <person name="Kikuchi H."/>
            <person name="Shiba T."/>
            <person name="Sakaki Y."/>
            <person name="Hattori M."/>
            <person name="Omura S."/>
        </authorList>
    </citation>
    <scope>NUCLEOTIDE SEQUENCE [LARGE SCALE GENOMIC DNA]</scope>
    <source>
        <strain evidence="9">ATCC 31267 / DSM 46492 / JCM 5070 / NBRC 14893 / NCIMB 12804 / NRRL 8165 / MA-4680</strain>
    </source>
</reference>
<evidence type="ECO:0000256" key="4">
    <source>
        <dbReference type="PIRSR" id="PIRSR005739-1"/>
    </source>
</evidence>
<dbReference type="Pfam" id="PF00891">
    <property type="entry name" value="Methyltransf_2"/>
    <property type="match status" value="1"/>
</dbReference>
<evidence type="ECO:0000256" key="1">
    <source>
        <dbReference type="ARBA" id="ARBA00022603"/>
    </source>
</evidence>
<sequence>MSCRTGTDTVPAGSHEQRTVESGEVMAKETTPRGGGVWAAADLLTPMAVRVAATLRLADHIAAGARTTEALAEAVGADRDALGRLLDHLVTAGVLSGTGPGAYDLTAMGRHLCEGAPEDMRAILDIEGALGHAELSLVHLLHTVRTGEAAFPQQYGVTFWDDLSSDDGRAESFDTLMGARLTAHSPAVAGAYPWGTLRHVVDVGGGDGTMLIAILQSHPDLRGTVVDLPGPVRRAEKAIAAAGLDHRADIAAGSFFDALPAGADGYLLSSILHNWDDASAARILRRCADAAQTTGRVLVVDYFGDRTVQTEGDLRMLGYFGGRQHTLEQLAELAGTVGLHTTSVTPAGRYSVVELRAVG</sequence>
<evidence type="ECO:0000259" key="7">
    <source>
        <dbReference type="Pfam" id="PF08100"/>
    </source>
</evidence>
<reference evidence="8 9" key="1">
    <citation type="journal article" date="2001" name="Proc. Natl. Acad. Sci. U.S.A.">
        <title>Genome sequence of an industrial microorganism Streptomyces avermitilis: deducing the ability of producing secondary metabolites.</title>
        <authorList>
            <person name="Omura S."/>
            <person name="Ikeda H."/>
            <person name="Ishikawa J."/>
            <person name="Hanamoto A."/>
            <person name="Takahashi C."/>
            <person name="Shinose M."/>
            <person name="Takahashi Y."/>
            <person name="Horikawa H."/>
            <person name="Nakazawa H."/>
            <person name="Osonoe T."/>
            <person name="Kikuchi H."/>
            <person name="Shiba T."/>
            <person name="Sakaki Y."/>
            <person name="Hattori M."/>
        </authorList>
    </citation>
    <scope>NUCLEOTIDE SEQUENCE [LARGE SCALE GENOMIC DNA]</scope>
    <source>
        <strain evidence="9">ATCC 31267 / DSM 46492 / JCM 5070 / NBRC 14893 / NCIMB 12804 / NRRL 8165 / MA-4680</strain>
    </source>
</reference>
<dbReference type="Gene3D" id="1.10.287.1350">
    <property type="match status" value="1"/>
</dbReference>
<evidence type="ECO:0000259" key="6">
    <source>
        <dbReference type="Pfam" id="PF00891"/>
    </source>
</evidence>
<gene>
    <name evidence="8" type="ORF">SAVERM_2382</name>
</gene>
<evidence type="ECO:0000313" key="8">
    <source>
        <dbReference type="EMBL" id="BAC70093.1"/>
    </source>
</evidence>
<dbReference type="GO" id="GO:0008171">
    <property type="term" value="F:O-methyltransferase activity"/>
    <property type="evidence" value="ECO:0007669"/>
    <property type="project" value="InterPro"/>
</dbReference>
<dbReference type="Gene3D" id="1.10.10.10">
    <property type="entry name" value="Winged helix-like DNA-binding domain superfamily/Winged helix DNA-binding domain"/>
    <property type="match status" value="1"/>
</dbReference>
<dbReference type="SUPFAM" id="SSF46785">
    <property type="entry name" value="Winged helix' DNA-binding domain"/>
    <property type="match status" value="1"/>
</dbReference>
<dbReference type="InterPro" id="IPR001077">
    <property type="entry name" value="COMT_C"/>
</dbReference>
<dbReference type="Proteomes" id="UP000000428">
    <property type="component" value="Chromosome"/>
</dbReference>
<evidence type="ECO:0000256" key="3">
    <source>
        <dbReference type="ARBA" id="ARBA00022691"/>
    </source>
</evidence>
<evidence type="ECO:0000256" key="2">
    <source>
        <dbReference type="ARBA" id="ARBA00022679"/>
    </source>
</evidence>
<dbReference type="Gene3D" id="3.40.50.150">
    <property type="entry name" value="Vaccinia Virus protein VP39"/>
    <property type="match status" value="1"/>
</dbReference>
<dbReference type="PANTHER" id="PTHR43712:SF2">
    <property type="entry name" value="O-METHYLTRANSFERASE CICE"/>
    <property type="match status" value="1"/>
</dbReference>
<keyword evidence="3" id="KW-0949">S-adenosyl-L-methionine</keyword>
<feature type="region of interest" description="Disordered" evidence="5">
    <location>
        <begin position="1"/>
        <end position="32"/>
    </location>
</feature>
<dbReference type="HOGENOM" id="CLU_005533_12_0_11"/>
<dbReference type="InterPro" id="IPR012967">
    <property type="entry name" value="COMT_dimerisation"/>
</dbReference>
<dbReference type="InterPro" id="IPR036388">
    <property type="entry name" value="WH-like_DNA-bd_sf"/>
</dbReference>
<dbReference type="Pfam" id="PF08100">
    <property type="entry name" value="Dimerisation"/>
    <property type="match status" value="1"/>
</dbReference>
<dbReference type="CDD" id="cd02440">
    <property type="entry name" value="AdoMet_MTases"/>
    <property type="match status" value="1"/>
</dbReference>
<dbReference type="PANTHER" id="PTHR43712">
    <property type="entry name" value="PUTATIVE (AFU_ORTHOLOGUE AFUA_4G14580)-RELATED"/>
    <property type="match status" value="1"/>
</dbReference>
<dbReference type="GO" id="GO:0032259">
    <property type="term" value="P:methylation"/>
    <property type="evidence" value="ECO:0007669"/>
    <property type="project" value="UniProtKB-KW"/>
</dbReference>
<feature type="domain" description="O-methyltransferase dimerisation" evidence="7">
    <location>
        <begin position="44"/>
        <end position="112"/>
    </location>
</feature>
<feature type="active site" description="Proton acceptor" evidence="4">
    <location>
        <position position="273"/>
    </location>
</feature>
<dbReference type="BRENDA" id="2.1.1.B75">
    <property type="organism ID" value="5980"/>
</dbReference>
<accession>Q79ZE8</accession>
<reference evidence="8 9" key="3">
    <citation type="journal article" date="2014" name="J. Ind. Microbiol. Biotechnol.">
        <title>Genome mining of the Streptomyces avermitilis genome and development of genome-minimized hosts for heterologous expression of biosynthetic gene clusters.</title>
        <authorList>
            <person name="Ikeda H."/>
            <person name="Shin-ya K."/>
            <person name="Omura S."/>
        </authorList>
    </citation>
    <scope>NUCLEOTIDE SEQUENCE [LARGE SCALE GENOMIC DNA]</scope>
    <source>
        <strain evidence="9">ATCC 31267 / DSM 46492 / JCM 5070 / NBRC 14893 / NCIMB 12804 / NRRL 8165 / MA-4680</strain>
    </source>
</reference>
<dbReference type="AlphaFoldDB" id="Q79ZE8"/>
<dbReference type="SUPFAM" id="SSF53335">
    <property type="entry name" value="S-adenosyl-L-methionine-dependent methyltransferases"/>
    <property type="match status" value="1"/>
</dbReference>
<dbReference type="InterPro" id="IPR029063">
    <property type="entry name" value="SAM-dependent_MTases_sf"/>
</dbReference>
<dbReference type="PROSITE" id="PS51683">
    <property type="entry name" value="SAM_OMT_II"/>
    <property type="match status" value="1"/>
</dbReference>
<keyword evidence="2" id="KW-0808">Transferase</keyword>
<dbReference type="InterPro" id="IPR016461">
    <property type="entry name" value="COMT-like"/>
</dbReference>
<dbReference type="SMR" id="Q79ZE8"/>
<dbReference type="GO" id="GO:0046983">
    <property type="term" value="F:protein dimerization activity"/>
    <property type="evidence" value="ECO:0007669"/>
    <property type="project" value="InterPro"/>
</dbReference>
<dbReference type="KEGG" id="sma:SAVERM_2382"/>
<evidence type="ECO:0000256" key="5">
    <source>
        <dbReference type="SAM" id="MobiDB-lite"/>
    </source>
</evidence>
<feature type="compositionally biased region" description="Basic and acidic residues" evidence="5">
    <location>
        <begin position="15"/>
        <end position="31"/>
    </location>
</feature>
<keyword evidence="9" id="KW-1185">Reference proteome</keyword>
<evidence type="ECO:0000313" key="9">
    <source>
        <dbReference type="Proteomes" id="UP000000428"/>
    </source>
</evidence>
<dbReference type="InterPro" id="IPR036390">
    <property type="entry name" value="WH_DNA-bd_sf"/>
</dbReference>
<dbReference type="BRENDA" id="2.1.1.232">
    <property type="organism ID" value="5980"/>
</dbReference>
<keyword evidence="1" id="KW-0489">Methyltransferase</keyword>
<feature type="domain" description="O-methyltransferase C-terminal" evidence="6">
    <location>
        <begin position="139"/>
        <end position="338"/>
    </location>
</feature>
<organism evidence="8 9">
    <name type="scientific">Streptomyces avermitilis (strain ATCC 31267 / DSM 46492 / JCM 5070 / NBRC 14893 / NCIMB 12804 / NRRL 8165 / MA-4680)</name>
    <dbReference type="NCBI Taxonomy" id="227882"/>
    <lineage>
        <taxon>Bacteria</taxon>
        <taxon>Bacillati</taxon>
        <taxon>Actinomycetota</taxon>
        <taxon>Actinomycetes</taxon>
        <taxon>Kitasatosporales</taxon>
        <taxon>Streptomycetaceae</taxon>
        <taxon>Streptomyces</taxon>
    </lineage>
</organism>
<dbReference type="PIRSF" id="PIRSF005739">
    <property type="entry name" value="O-mtase"/>
    <property type="match status" value="1"/>
</dbReference>
<dbReference type="EMBL" id="BA000030">
    <property type="protein sequence ID" value="BAC70093.1"/>
    <property type="molecule type" value="Genomic_DNA"/>
</dbReference>
<name>Q79ZE8_STRAW</name>
<proteinExistence type="predicted"/>